<evidence type="ECO:0000256" key="1">
    <source>
        <dbReference type="ARBA" id="ARBA00005836"/>
    </source>
</evidence>
<accession>A0ABZ2F0Q2</accession>
<protein>
    <submittedName>
        <fullName evidence="7">TldD/PmbA family protein</fullName>
    </submittedName>
</protein>
<reference evidence="7 8" key="1">
    <citation type="submission" date="2022-09" db="EMBL/GenBank/DDBJ databases">
        <authorList>
            <person name="Giprobiosintez L."/>
        </authorList>
    </citation>
    <scope>NUCLEOTIDE SEQUENCE [LARGE SCALE GENOMIC DNA]</scope>
    <source>
        <strain evidence="8">VKPM-B-12549 (GBS-15)</strain>
    </source>
</reference>
<dbReference type="InterPro" id="IPR045569">
    <property type="entry name" value="Metalloprtase-TldD/E_C"/>
</dbReference>
<dbReference type="EMBL" id="CP104311">
    <property type="protein sequence ID" value="WWF00566.1"/>
    <property type="molecule type" value="Genomic_DNA"/>
</dbReference>
<dbReference type="InterPro" id="IPR035068">
    <property type="entry name" value="TldD/PmbA_N"/>
</dbReference>
<dbReference type="InterPro" id="IPR036059">
    <property type="entry name" value="TldD/PmbA_sf"/>
</dbReference>
<evidence type="ECO:0000259" key="5">
    <source>
        <dbReference type="Pfam" id="PF01523"/>
    </source>
</evidence>
<proteinExistence type="inferred from homology"/>
<evidence type="ECO:0000256" key="2">
    <source>
        <dbReference type="ARBA" id="ARBA00022670"/>
    </source>
</evidence>
<evidence type="ECO:0000256" key="4">
    <source>
        <dbReference type="ARBA" id="ARBA00023049"/>
    </source>
</evidence>
<keyword evidence="4" id="KW-0482">Metalloprotease</keyword>
<feature type="domain" description="Metalloprotease TldD/E C-terminal" evidence="6">
    <location>
        <begin position="240"/>
        <end position="482"/>
    </location>
</feature>
<dbReference type="PANTHER" id="PTHR30624:SF10">
    <property type="entry name" value="CONSERVED PROTEIN"/>
    <property type="match status" value="1"/>
</dbReference>
<comment type="similarity">
    <text evidence="1">Belongs to the peptidase U62 family.</text>
</comment>
<dbReference type="Pfam" id="PF01523">
    <property type="entry name" value="PmbA_TldD_1st"/>
    <property type="match status" value="1"/>
</dbReference>
<dbReference type="InterPro" id="IPR002510">
    <property type="entry name" value="Metalloprtase-TldD/E_N"/>
</dbReference>
<dbReference type="Gene3D" id="3.30.2290.10">
    <property type="entry name" value="PmbA/TldD superfamily"/>
    <property type="match status" value="1"/>
</dbReference>
<evidence type="ECO:0000259" key="6">
    <source>
        <dbReference type="Pfam" id="PF19289"/>
    </source>
</evidence>
<dbReference type="Pfam" id="PF19289">
    <property type="entry name" value="PmbA_TldD_3rd"/>
    <property type="match status" value="1"/>
</dbReference>
<evidence type="ECO:0000313" key="8">
    <source>
        <dbReference type="Proteomes" id="UP001359308"/>
    </source>
</evidence>
<dbReference type="InterPro" id="IPR051463">
    <property type="entry name" value="Peptidase_U62_metallo"/>
</dbReference>
<sequence>MNAPHATPAEFDAVSALFALAGAADWIGLRFVEEVSQHRGVRNGRPERNQVHISRGAMVETVVDGNLAYAATPDLSPAGLRNAADRATRLARAGARHAMAMFSPALRPAGYGTVTGPCEQRFDSLSLEELTARLIAACAHLRVSGDIVETAAEITLTEHSSRYVTSSGADVAQRFHLVSQNFQATAQEGPEIQRRSLNGPVARCLQGGLEVLDFDRIYRECERAGREALELLAAEDCPSETCDLLLAPDQMLLQIHETVGHPLELDRILGDERNYAGWSFVKPEDFGRLQYGSSLMNVSFDPTFPGEFASYGFDDGGSRAHREYLIRGGLLLRGLGGLESQARLALPGVANFRSAGWNRAPIDRIANLNLEPGDSTLDDMIASVERGIYMSANRSWSIDDYRRKFQFGCEYARLIEDGRLTDVVRNPNYRGVSLPFWHSLKKVGNPDTFGIFGTPFCGKGEPNQMIRVGHASPHCLFSGVEIFGGGR</sequence>
<keyword evidence="3" id="KW-0378">Hydrolase</keyword>
<organism evidence="7 8">
    <name type="scientific">Methylococcus capsulatus</name>
    <dbReference type="NCBI Taxonomy" id="414"/>
    <lineage>
        <taxon>Bacteria</taxon>
        <taxon>Pseudomonadati</taxon>
        <taxon>Pseudomonadota</taxon>
        <taxon>Gammaproteobacteria</taxon>
        <taxon>Methylococcales</taxon>
        <taxon>Methylococcaceae</taxon>
        <taxon>Methylococcus</taxon>
    </lineage>
</organism>
<name>A0ABZ2F0Q2_METCP</name>
<evidence type="ECO:0000256" key="3">
    <source>
        <dbReference type="ARBA" id="ARBA00022801"/>
    </source>
</evidence>
<feature type="domain" description="Metalloprotease TldD/E N-terminal" evidence="5">
    <location>
        <begin position="29"/>
        <end position="91"/>
    </location>
</feature>
<dbReference type="SUPFAM" id="SSF111283">
    <property type="entry name" value="Putative modulator of DNA gyrase, PmbA/TldD"/>
    <property type="match status" value="1"/>
</dbReference>
<evidence type="ECO:0000313" key="7">
    <source>
        <dbReference type="EMBL" id="WWF00566.1"/>
    </source>
</evidence>
<dbReference type="RefSeq" id="WP_198323774.1">
    <property type="nucleotide sequence ID" value="NZ_CP104311.1"/>
</dbReference>
<keyword evidence="2" id="KW-0645">Protease</keyword>
<keyword evidence="8" id="KW-1185">Reference proteome</keyword>
<gene>
    <name evidence="7" type="ORF">N4J17_08680</name>
</gene>
<dbReference type="Proteomes" id="UP001359308">
    <property type="component" value="Chromosome"/>
</dbReference>
<dbReference type="PANTHER" id="PTHR30624">
    <property type="entry name" value="UNCHARACTERIZED PROTEIN TLDD AND PMBA"/>
    <property type="match status" value="1"/>
</dbReference>